<sequence length="78" mass="9063">MRGWPEKMIDDELEIVSNAGVVQLQREISDSINIQVAKAVKRAADPIILTWEEWIPQSILSYWIQWTSCNRMKLSYIG</sequence>
<organism evidence="1 2">
    <name type="scientific">Brassica carinata</name>
    <name type="common">Ethiopian mustard</name>
    <name type="synonym">Abyssinian cabbage</name>
    <dbReference type="NCBI Taxonomy" id="52824"/>
    <lineage>
        <taxon>Eukaryota</taxon>
        <taxon>Viridiplantae</taxon>
        <taxon>Streptophyta</taxon>
        <taxon>Embryophyta</taxon>
        <taxon>Tracheophyta</taxon>
        <taxon>Spermatophyta</taxon>
        <taxon>Magnoliopsida</taxon>
        <taxon>eudicotyledons</taxon>
        <taxon>Gunneridae</taxon>
        <taxon>Pentapetalae</taxon>
        <taxon>rosids</taxon>
        <taxon>malvids</taxon>
        <taxon>Brassicales</taxon>
        <taxon>Brassicaceae</taxon>
        <taxon>Brassiceae</taxon>
        <taxon>Brassica</taxon>
    </lineage>
</organism>
<dbReference type="AlphaFoldDB" id="A0A8X7WI50"/>
<evidence type="ECO:0000313" key="1">
    <source>
        <dbReference type="EMBL" id="KAG2329777.1"/>
    </source>
</evidence>
<dbReference type="EMBL" id="JAAMPC010000001">
    <property type="protein sequence ID" value="KAG2329777.1"/>
    <property type="molecule type" value="Genomic_DNA"/>
</dbReference>
<dbReference type="OrthoDB" id="1724736at2759"/>
<comment type="caution">
    <text evidence="1">The sequence shown here is derived from an EMBL/GenBank/DDBJ whole genome shotgun (WGS) entry which is preliminary data.</text>
</comment>
<protein>
    <submittedName>
        <fullName evidence="1">Uncharacterized protein</fullName>
    </submittedName>
</protein>
<accession>A0A8X7WI50</accession>
<proteinExistence type="predicted"/>
<evidence type="ECO:0000313" key="2">
    <source>
        <dbReference type="Proteomes" id="UP000886595"/>
    </source>
</evidence>
<reference evidence="1 2" key="1">
    <citation type="submission" date="2020-02" db="EMBL/GenBank/DDBJ databases">
        <authorList>
            <person name="Ma Q."/>
            <person name="Huang Y."/>
            <person name="Song X."/>
            <person name="Pei D."/>
        </authorList>
    </citation>
    <scope>NUCLEOTIDE SEQUENCE [LARGE SCALE GENOMIC DNA]</scope>
    <source>
        <strain evidence="1">Sxm20200214</strain>
        <tissue evidence="1">Leaf</tissue>
    </source>
</reference>
<keyword evidence="2" id="KW-1185">Reference proteome</keyword>
<dbReference type="Proteomes" id="UP000886595">
    <property type="component" value="Unassembled WGS sequence"/>
</dbReference>
<gene>
    <name evidence="1" type="ORF">Bca52824_000957</name>
</gene>
<name>A0A8X7WI50_BRACI</name>